<dbReference type="Proteomes" id="UP001299068">
    <property type="component" value="Unassembled WGS sequence"/>
</dbReference>
<accession>A0ABS7L1J4</accession>
<dbReference type="EMBL" id="JAIKTU010000015">
    <property type="protein sequence ID" value="MBY0756955.1"/>
    <property type="molecule type" value="Genomic_DNA"/>
</dbReference>
<keyword evidence="1" id="KW-0175">Coiled coil</keyword>
<reference evidence="2 4" key="1">
    <citation type="journal article" date="2021" name="Cell Host Microbe">
        <title>in vivo commensal control of Clostridioides difficile virulence.</title>
        <authorList>
            <person name="Girinathan B.P."/>
            <person name="Dibenedetto N."/>
            <person name="Worley J.N."/>
            <person name="Peltier J."/>
            <person name="Arrieta-Ortiz M.L."/>
            <person name="Rupa Christinal Immanuel S."/>
            <person name="Lavin R."/>
            <person name="Delaney M.L."/>
            <person name="Cummins C."/>
            <person name="Hoffmann M."/>
            <person name="Luo Y."/>
            <person name="Gonzalez-Escalona N."/>
            <person name="Allard M."/>
            <person name="Onderdonk A.B."/>
            <person name="Gerber G.K."/>
            <person name="Sonenshein A.L."/>
            <person name="Baliga N."/>
            <person name="Dupuy B."/>
            <person name="Bry L."/>
        </authorList>
    </citation>
    <scope>NUCLEOTIDE SEQUENCE [LARGE SCALE GENOMIC DNA]</scope>
    <source>
        <strain evidence="2 4">DSM 599</strain>
    </source>
</reference>
<organism evidence="2 4">
    <name type="scientific">Clostridium sardiniense</name>
    <name type="common">Clostridium absonum</name>
    <dbReference type="NCBI Taxonomy" id="29369"/>
    <lineage>
        <taxon>Bacteria</taxon>
        <taxon>Bacillati</taxon>
        <taxon>Bacillota</taxon>
        <taxon>Clostridia</taxon>
        <taxon>Eubacteriales</taxon>
        <taxon>Clostridiaceae</taxon>
        <taxon>Clostridium</taxon>
    </lineage>
</organism>
<keyword evidence="4" id="KW-1185">Reference proteome</keyword>
<evidence type="ECO:0000313" key="4">
    <source>
        <dbReference type="Proteomes" id="UP001299068"/>
    </source>
</evidence>
<dbReference type="EMBL" id="JAIKTU010000015">
    <property type="protein sequence ID" value="MBY0756931.1"/>
    <property type="molecule type" value="Genomic_DNA"/>
</dbReference>
<comment type="caution">
    <text evidence="2">The sequence shown here is derived from an EMBL/GenBank/DDBJ whole genome shotgun (WGS) entry which is preliminary data.</text>
</comment>
<gene>
    <name evidence="2" type="ORF">K5V21_15915</name>
    <name evidence="3" type="ORF">K5V21_16035</name>
</gene>
<evidence type="ECO:0000313" key="3">
    <source>
        <dbReference type="EMBL" id="MBY0756955.1"/>
    </source>
</evidence>
<dbReference type="SUPFAM" id="SSF88659">
    <property type="entry name" value="Sigma3 and sigma4 domains of RNA polymerase sigma factors"/>
    <property type="match status" value="1"/>
</dbReference>
<dbReference type="Gene3D" id="1.20.140.160">
    <property type="match status" value="1"/>
</dbReference>
<evidence type="ECO:0000313" key="2">
    <source>
        <dbReference type="EMBL" id="MBY0756931.1"/>
    </source>
</evidence>
<protein>
    <submittedName>
        <fullName evidence="2">Uncharacterized protein</fullName>
    </submittedName>
</protein>
<dbReference type="RefSeq" id="WP_221862140.1">
    <property type="nucleotide sequence ID" value="NZ_JAIKTU010000015.1"/>
</dbReference>
<dbReference type="InterPro" id="IPR013324">
    <property type="entry name" value="RNA_pol_sigma_r3/r4-like"/>
</dbReference>
<feature type="coiled-coil region" evidence="1">
    <location>
        <begin position="10"/>
        <end position="37"/>
    </location>
</feature>
<proteinExistence type="predicted"/>
<name>A0ABS7L1J4_CLOSR</name>
<evidence type="ECO:0000256" key="1">
    <source>
        <dbReference type="SAM" id="Coils"/>
    </source>
</evidence>
<sequence length="130" mass="15328">MKSTDLFKRIERALIEYNNLSYRIEFLNKEIDIVKANKYSKEEELLNLNNDLNKAIRLKNMLDICIDSLNGVDKKVIELRYLSKEKLTWKQIASIVSYSECHCMKRIKPRAIKKMVSILDNTKIDIDSLM</sequence>